<dbReference type="CDD" id="cd15482">
    <property type="entry name" value="Sialidase_non-viral"/>
    <property type="match status" value="1"/>
</dbReference>
<dbReference type="Pfam" id="PF13088">
    <property type="entry name" value="BNR_2"/>
    <property type="match status" value="1"/>
</dbReference>
<dbReference type="GO" id="GO:0016020">
    <property type="term" value="C:membrane"/>
    <property type="evidence" value="ECO:0007669"/>
    <property type="project" value="TreeGrafter"/>
</dbReference>
<keyword evidence="6" id="KW-0378">Hydrolase</keyword>
<evidence type="ECO:0000256" key="1">
    <source>
        <dbReference type="ARBA" id="ARBA00000427"/>
    </source>
</evidence>
<dbReference type="Gene3D" id="2.120.10.10">
    <property type="match status" value="1"/>
</dbReference>
<dbReference type="GO" id="GO:0006689">
    <property type="term" value="P:ganglioside catabolic process"/>
    <property type="evidence" value="ECO:0007669"/>
    <property type="project" value="TreeGrafter"/>
</dbReference>
<evidence type="ECO:0000256" key="2">
    <source>
        <dbReference type="ARBA" id="ARBA00009348"/>
    </source>
</evidence>
<feature type="chain" id="PRO_5031552829" description="exo-alpha-sialidase" evidence="4">
    <location>
        <begin position="30"/>
        <end position="404"/>
    </location>
</feature>
<comment type="caution">
    <text evidence="6">The sequence shown here is derived from an EMBL/GenBank/DDBJ whole genome shotgun (WGS) entry which is preliminary data.</text>
</comment>
<proteinExistence type="inferred from homology"/>
<name>A0A7Z0IUZ6_9ACTN</name>
<dbReference type="EC" id="3.2.1.18" evidence="3"/>
<sequence>MRNLHRAAVVAAAATMATPLLINADTARAGTPTADPESSGCTGSVPFVSGEGGYAVYRIPAVVRASDGAVIAFAEARESSSDAGSIDLVRRRSGDGGCTWGPQAVVADQAENTIGNPAPVVDPSTGDLVLLSTRNAGTASEAEILRGEVTAEDSRRVFVQRSTDDGRTFSPLEEITATTKRSDWRWYATGPGHAVAMVGGKHDGRLVVPANHSSAPPTGSADTGAEAKYYGAHSLISDDGGRTWRIGFDDSTFDGELNTNESIATQLRDGSLYFNTRDQNGSSPATRADAVSLDGGESLVTPYAAEPGLVGPVVQGSVLQVRGGDWPLVFSGPSDPTRRAGMALRVSEDAGDTWENRLTVSPDPAAYSDLVQLPGRRLGLLYETGTSRANETITFRRIPLSELR</sequence>
<comment type="catalytic activity">
    <reaction evidence="1">
        <text>Hydrolysis of alpha-(2-&gt;3)-, alpha-(2-&gt;6)-, alpha-(2-&gt;8)- glycosidic linkages of terminal sialic acid residues in oligosaccharides, glycoproteins, glycolipids, colominic acid and synthetic substrates.</text>
        <dbReference type="EC" id="3.2.1.18"/>
    </reaction>
</comment>
<dbReference type="SUPFAM" id="SSF50939">
    <property type="entry name" value="Sialidases"/>
    <property type="match status" value="1"/>
</dbReference>
<dbReference type="PANTHER" id="PTHR10628:SF30">
    <property type="entry name" value="EXO-ALPHA-SIALIDASE"/>
    <property type="match status" value="1"/>
</dbReference>
<keyword evidence="6" id="KW-0326">Glycosidase</keyword>
<dbReference type="RefSeq" id="WP_179660895.1">
    <property type="nucleotide sequence ID" value="NZ_JACBZR010000001.1"/>
</dbReference>
<reference evidence="6 7" key="1">
    <citation type="submission" date="2020-07" db="EMBL/GenBank/DDBJ databases">
        <title>Sequencing the genomes of 1000 actinobacteria strains.</title>
        <authorList>
            <person name="Klenk H.-P."/>
        </authorList>
    </citation>
    <scope>NUCLEOTIDE SEQUENCE [LARGE SCALE GENOMIC DNA]</scope>
    <source>
        <strain evidence="6 7">DSM 26487</strain>
    </source>
</reference>
<feature type="signal peptide" evidence="4">
    <location>
        <begin position="1"/>
        <end position="29"/>
    </location>
</feature>
<evidence type="ECO:0000259" key="5">
    <source>
        <dbReference type="Pfam" id="PF13088"/>
    </source>
</evidence>
<comment type="similarity">
    <text evidence="2">Belongs to the glycosyl hydrolase 33 family.</text>
</comment>
<gene>
    <name evidence="6" type="ORF">BJ988_005382</name>
</gene>
<dbReference type="InterPro" id="IPR036278">
    <property type="entry name" value="Sialidase_sf"/>
</dbReference>
<accession>A0A7Z0IUZ6</accession>
<dbReference type="InterPro" id="IPR011040">
    <property type="entry name" value="Sialidase"/>
</dbReference>
<dbReference type="GO" id="GO:0005737">
    <property type="term" value="C:cytoplasm"/>
    <property type="evidence" value="ECO:0007669"/>
    <property type="project" value="TreeGrafter"/>
</dbReference>
<keyword evidence="7" id="KW-1185">Reference proteome</keyword>
<dbReference type="EMBL" id="JACBZR010000001">
    <property type="protein sequence ID" value="NYI80734.1"/>
    <property type="molecule type" value="Genomic_DNA"/>
</dbReference>
<dbReference type="Proteomes" id="UP000564496">
    <property type="component" value="Unassembled WGS sequence"/>
</dbReference>
<evidence type="ECO:0000256" key="3">
    <source>
        <dbReference type="ARBA" id="ARBA00012733"/>
    </source>
</evidence>
<dbReference type="AlphaFoldDB" id="A0A7Z0IUZ6"/>
<dbReference type="InterPro" id="IPR026856">
    <property type="entry name" value="Sialidase_fam"/>
</dbReference>
<feature type="domain" description="Sialidase" evidence="5">
    <location>
        <begin position="71"/>
        <end position="375"/>
    </location>
</feature>
<keyword evidence="4" id="KW-0732">Signal</keyword>
<dbReference type="GO" id="GO:0004308">
    <property type="term" value="F:exo-alpha-sialidase activity"/>
    <property type="evidence" value="ECO:0007669"/>
    <property type="project" value="UniProtKB-EC"/>
</dbReference>
<dbReference type="PANTHER" id="PTHR10628">
    <property type="entry name" value="SIALIDASE"/>
    <property type="match status" value="1"/>
</dbReference>
<organism evidence="6 7">
    <name type="scientific">Nocardioides panzhihuensis</name>
    <dbReference type="NCBI Taxonomy" id="860243"/>
    <lineage>
        <taxon>Bacteria</taxon>
        <taxon>Bacillati</taxon>
        <taxon>Actinomycetota</taxon>
        <taxon>Actinomycetes</taxon>
        <taxon>Propionibacteriales</taxon>
        <taxon>Nocardioidaceae</taxon>
        <taxon>Nocardioides</taxon>
    </lineage>
</organism>
<dbReference type="GO" id="GO:0009313">
    <property type="term" value="P:oligosaccharide catabolic process"/>
    <property type="evidence" value="ECO:0007669"/>
    <property type="project" value="TreeGrafter"/>
</dbReference>
<evidence type="ECO:0000313" key="7">
    <source>
        <dbReference type="Proteomes" id="UP000564496"/>
    </source>
</evidence>
<evidence type="ECO:0000256" key="4">
    <source>
        <dbReference type="SAM" id="SignalP"/>
    </source>
</evidence>
<evidence type="ECO:0000313" key="6">
    <source>
        <dbReference type="EMBL" id="NYI80734.1"/>
    </source>
</evidence>
<protein>
    <recommendedName>
        <fullName evidence="3">exo-alpha-sialidase</fullName>
        <ecNumber evidence="3">3.2.1.18</ecNumber>
    </recommendedName>
</protein>